<feature type="active site" description="Proton acceptor" evidence="8">
    <location>
        <position position="51"/>
    </location>
</feature>
<evidence type="ECO:0000256" key="4">
    <source>
        <dbReference type="ARBA" id="ARBA00022822"/>
    </source>
</evidence>
<evidence type="ECO:0000256" key="8">
    <source>
        <dbReference type="HAMAP-Rule" id="MF_00131"/>
    </source>
</evidence>
<evidence type="ECO:0000256" key="6">
    <source>
        <dbReference type="ARBA" id="ARBA00023239"/>
    </source>
</evidence>
<comment type="similarity">
    <text evidence="8 9">Belongs to the TrpA family.</text>
</comment>
<dbReference type="InterPro" id="IPR011060">
    <property type="entry name" value="RibuloseP-bd_barrel"/>
</dbReference>
<sequence>MTTSRLTERIRKVNAAGRKALIPFIPGGFPDLGQFWTHLEALDAGGADIIEIGVPFSDPCADGPVVEKASIQALEAGVSLKWLLDGLKARAGRFQAELVLMGYLNPFLQYGFDKLAEDAAAAGVSGFIIPDLPLNEDAPYRAALKGKGMALVPLVGLNTDLERMKAYAAEAEGYVYVVSVLGTTGARESFPAELADALARAREAFSVPIALGFGIKEPGQLKVFGDSIDAVIFGSALITHIRETGSVDAFMARWA</sequence>
<dbReference type="GO" id="GO:0005829">
    <property type="term" value="C:cytosol"/>
    <property type="evidence" value="ECO:0007669"/>
    <property type="project" value="TreeGrafter"/>
</dbReference>
<name>A0A7J0BF03_9BACT</name>
<evidence type="ECO:0000256" key="9">
    <source>
        <dbReference type="RuleBase" id="RU003662"/>
    </source>
</evidence>
<keyword evidence="4 8" id="KW-0822">Tryptophan biosynthesis</keyword>
<dbReference type="Proteomes" id="UP000503840">
    <property type="component" value="Unassembled WGS sequence"/>
</dbReference>
<accession>A0A7J0BF03</accession>
<dbReference type="HAMAP" id="MF_00131">
    <property type="entry name" value="Trp_synth_alpha"/>
    <property type="match status" value="1"/>
</dbReference>
<keyword evidence="3 8" id="KW-0028">Amino-acid biosynthesis</keyword>
<comment type="caution">
    <text evidence="10">The sequence shown here is derived from an EMBL/GenBank/DDBJ whole genome shotgun (WGS) entry which is preliminary data.</text>
</comment>
<evidence type="ECO:0000256" key="1">
    <source>
        <dbReference type="ARBA" id="ARBA00004733"/>
    </source>
</evidence>
<feature type="active site" description="Proton acceptor" evidence="8">
    <location>
        <position position="62"/>
    </location>
</feature>
<keyword evidence="11" id="KW-1185">Reference proteome</keyword>
<comment type="subunit">
    <text evidence="2 8">Tetramer of two alpha and two beta chains.</text>
</comment>
<evidence type="ECO:0000256" key="3">
    <source>
        <dbReference type="ARBA" id="ARBA00022605"/>
    </source>
</evidence>
<keyword evidence="6 8" id="KW-0456">Lyase</keyword>
<evidence type="ECO:0000313" key="11">
    <source>
        <dbReference type="Proteomes" id="UP000503840"/>
    </source>
</evidence>
<evidence type="ECO:0000313" key="10">
    <source>
        <dbReference type="EMBL" id="GFM32293.1"/>
    </source>
</evidence>
<dbReference type="PANTHER" id="PTHR43406">
    <property type="entry name" value="TRYPTOPHAN SYNTHASE, ALPHA CHAIN"/>
    <property type="match status" value="1"/>
</dbReference>
<reference evidence="10 11" key="1">
    <citation type="submission" date="2020-05" db="EMBL/GenBank/DDBJ databases">
        <title>Draft genome sequence of Desulfovibrio sp. strain HN2T.</title>
        <authorList>
            <person name="Ueno A."/>
            <person name="Tamazawa S."/>
            <person name="Tamamura S."/>
            <person name="Murakami T."/>
            <person name="Kiyama T."/>
            <person name="Inomata H."/>
            <person name="Amano Y."/>
            <person name="Miyakawa K."/>
            <person name="Tamaki H."/>
            <person name="Naganuma T."/>
            <person name="Kaneko K."/>
        </authorList>
    </citation>
    <scope>NUCLEOTIDE SEQUENCE [LARGE SCALE GENOMIC DNA]</scope>
    <source>
        <strain evidence="10 11">HN2</strain>
    </source>
</reference>
<evidence type="ECO:0000256" key="7">
    <source>
        <dbReference type="ARBA" id="ARBA00049047"/>
    </source>
</evidence>
<dbReference type="CDD" id="cd04724">
    <property type="entry name" value="Tryptophan_synthase_alpha"/>
    <property type="match status" value="1"/>
</dbReference>
<dbReference type="SUPFAM" id="SSF51366">
    <property type="entry name" value="Ribulose-phoshate binding barrel"/>
    <property type="match status" value="1"/>
</dbReference>
<dbReference type="Gene3D" id="3.20.20.70">
    <property type="entry name" value="Aldolase class I"/>
    <property type="match status" value="1"/>
</dbReference>
<gene>
    <name evidence="8 10" type="primary">trpA</name>
    <name evidence="10" type="ORF">DSM101010T_06580</name>
</gene>
<comment type="function">
    <text evidence="8">The alpha subunit is responsible for the aldol cleavage of indoleglycerol phosphate to indole and glyceraldehyde 3-phosphate.</text>
</comment>
<dbReference type="PANTHER" id="PTHR43406:SF1">
    <property type="entry name" value="TRYPTOPHAN SYNTHASE ALPHA CHAIN, CHLOROPLASTIC"/>
    <property type="match status" value="1"/>
</dbReference>
<dbReference type="UniPathway" id="UPA00035">
    <property type="reaction ID" value="UER00044"/>
</dbReference>
<dbReference type="RefSeq" id="WP_174404005.1">
    <property type="nucleotide sequence ID" value="NZ_BLVO01000005.1"/>
</dbReference>
<keyword evidence="5 8" id="KW-0057">Aromatic amino acid biosynthesis</keyword>
<dbReference type="NCBIfam" id="TIGR00262">
    <property type="entry name" value="trpA"/>
    <property type="match status" value="1"/>
</dbReference>
<dbReference type="EC" id="4.2.1.20" evidence="8"/>
<evidence type="ECO:0000256" key="5">
    <source>
        <dbReference type="ARBA" id="ARBA00023141"/>
    </source>
</evidence>
<organism evidence="10 11">
    <name type="scientific">Desulfovibrio subterraneus</name>
    <dbReference type="NCBI Taxonomy" id="2718620"/>
    <lineage>
        <taxon>Bacteria</taxon>
        <taxon>Pseudomonadati</taxon>
        <taxon>Thermodesulfobacteriota</taxon>
        <taxon>Desulfovibrionia</taxon>
        <taxon>Desulfovibrionales</taxon>
        <taxon>Desulfovibrionaceae</taxon>
        <taxon>Desulfovibrio</taxon>
    </lineage>
</organism>
<dbReference type="InterPro" id="IPR002028">
    <property type="entry name" value="Trp_synthase_suA"/>
</dbReference>
<evidence type="ECO:0000256" key="2">
    <source>
        <dbReference type="ARBA" id="ARBA00011270"/>
    </source>
</evidence>
<dbReference type="EMBL" id="BLVO01000005">
    <property type="protein sequence ID" value="GFM32293.1"/>
    <property type="molecule type" value="Genomic_DNA"/>
</dbReference>
<comment type="pathway">
    <text evidence="1 8">Amino-acid biosynthesis; L-tryptophan biosynthesis; L-tryptophan from chorismate: step 5/5.</text>
</comment>
<dbReference type="GO" id="GO:0004834">
    <property type="term" value="F:tryptophan synthase activity"/>
    <property type="evidence" value="ECO:0007669"/>
    <property type="project" value="UniProtKB-UniRule"/>
</dbReference>
<dbReference type="AlphaFoldDB" id="A0A7J0BF03"/>
<comment type="catalytic activity">
    <reaction evidence="7 8">
        <text>(1S,2R)-1-C-(indol-3-yl)glycerol 3-phosphate + L-serine = D-glyceraldehyde 3-phosphate + L-tryptophan + H2O</text>
        <dbReference type="Rhea" id="RHEA:10532"/>
        <dbReference type="ChEBI" id="CHEBI:15377"/>
        <dbReference type="ChEBI" id="CHEBI:33384"/>
        <dbReference type="ChEBI" id="CHEBI:57912"/>
        <dbReference type="ChEBI" id="CHEBI:58866"/>
        <dbReference type="ChEBI" id="CHEBI:59776"/>
        <dbReference type="EC" id="4.2.1.20"/>
    </reaction>
</comment>
<proteinExistence type="inferred from homology"/>
<protein>
    <recommendedName>
        <fullName evidence="8">Tryptophan synthase alpha chain</fullName>
        <ecNumber evidence="8">4.2.1.20</ecNumber>
    </recommendedName>
</protein>
<dbReference type="InterPro" id="IPR013785">
    <property type="entry name" value="Aldolase_TIM"/>
</dbReference>
<dbReference type="Pfam" id="PF00290">
    <property type="entry name" value="Trp_syntA"/>
    <property type="match status" value="1"/>
</dbReference>